<dbReference type="InterPro" id="IPR001761">
    <property type="entry name" value="Peripla_BP/Lac1_sug-bd_dom"/>
</dbReference>
<evidence type="ECO:0000256" key="4">
    <source>
        <dbReference type="ARBA" id="ARBA00023163"/>
    </source>
</evidence>
<dbReference type="Pfam" id="PF00356">
    <property type="entry name" value="LacI"/>
    <property type="match status" value="1"/>
</dbReference>
<dbReference type="GO" id="GO:0000976">
    <property type="term" value="F:transcription cis-regulatory region binding"/>
    <property type="evidence" value="ECO:0007669"/>
    <property type="project" value="TreeGrafter"/>
</dbReference>
<name>A0A1I3R0M1_9BACL</name>
<dbReference type="InterPro" id="IPR010982">
    <property type="entry name" value="Lambda_DNA-bd_dom_sf"/>
</dbReference>
<dbReference type="InterPro" id="IPR000843">
    <property type="entry name" value="HTH_LacI"/>
</dbReference>
<proteinExistence type="predicted"/>
<keyword evidence="2" id="KW-0805">Transcription regulation</keyword>
<dbReference type="SUPFAM" id="SSF47413">
    <property type="entry name" value="lambda repressor-like DNA-binding domains"/>
    <property type="match status" value="1"/>
</dbReference>
<dbReference type="Gene3D" id="1.10.260.40">
    <property type="entry name" value="lambda repressor-like DNA-binding domains"/>
    <property type="match status" value="1"/>
</dbReference>
<dbReference type="PANTHER" id="PTHR30146:SF148">
    <property type="entry name" value="HTH-TYPE TRANSCRIPTIONAL REPRESSOR PURR-RELATED"/>
    <property type="match status" value="1"/>
</dbReference>
<accession>A0A1I3R0M1</accession>
<evidence type="ECO:0000256" key="2">
    <source>
        <dbReference type="ARBA" id="ARBA00023015"/>
    </source>
</evidence>
<dbReference type="SUPFAM" id="SSF53822">
    <property type="entry name" value="Periplasmic binding protein-like I"/>
    <property type="match status" value="1"/>
</dbReference>
<dbReference type="SMART" id="SM00354">
    <property type="entry name" value="HTH_LACI"/>
    <property type="match status" value="1"/>
</dbReference>
<keyword evidence="3" id="KW-0238">DNA-binding</keyword>
<evidence type="ECO:0000313" key="6">
    <source>
        <dbReference type="EMBL" id="SFJ39302.1"/>
    </source>
</evidence>
<evidence type="ECO:0000313" key="7">
    <source>
        <dbReference type="Proteomes" id="UP000198915"/>
    </source>
</evidence>
<keyword evidence="7" id="KW-1185">Reference proteome</keyword>
<keyword evidence="4" id="KW-0804">Transcription</keyword>
<dbReference type="Pfam" id="PF00532">
    <property type="entry name" value="Peripla_BP_1"/>
    <property type="match status" value="1"/>
</dbReference>
<dbReference type="EMBL" id="FORT01000003">
    <property type="protein sequence ID" value="SFJ39302.1"/>
    <property type="molecule type" value="Genomic_DNA"/>
</dbReference>
<dbReference type="Gene3D" id="3.40.50.2300">
    <property type="match status" value="2"/>
</dbReference>
<dbReference type="GO" id="GO:0003700">
    <property type="term" value="F:DNA-binding transcription factor activity"/>
    <property type="evidence" value="ECO:0007669"/>
    <property type="project" value="TreeGrafter"/>
</dbReference>
<dbReference type="AlphaFoldDB" id="A0A1I3R0M1"/>
<organism evidence="6 7">
    <name type="scientific">Brevibacillus centrosporus</name>
    <dbReference type="NCBI Taxonomy" id="54910"/>
    <lineage>
        <taxon>Bacteria</taxon>
        <taxon>Bacillati</taxon>
        <taxon>Bacillota</taxon>
        <taxon>Bacilli</taxon>
        <taxon>Bacillales</taxon>
        <taxon>Paenibacillaceae</taxon>
        <taxon>Brevibacillus</taxon>
    </lineage>
</organism>
<dbReference type="PRINTS" id="PR00036">
    <property type="entry name" value="HTHLACI"/>
</dbReference>
<gene>
    <name evidence="6" type="ORF">SAMN05518846_103225</name>
</gene>
<dbReference type="PANTHER" id="PTHR30146">
    <property type="entry name" value="LACI-RELATED TRANSCRIPTIONAL REPRESSOR"/>
    <property type="match status" value="1"/>
</dbReference>
<dbReference type="PROSITE" id="PS50932">
    <property type="entry name" value="HTH_LACI_2"/>
    <property type="match status" value="1"/>
</dbReference>
<dbReference type="InterPro" id="IPR028082">
    <property type="entry name" value="Peripla_BP_I"/>
</dbReference>
<keyword evidence="1" id="KW-0678">Repressor</keyword>
<dbReference type="CDD" id="cd01392">
    <property type="entry name" value="HTH_LacI"/>
    <property type="match status" value="1"/>
</dbReference>
<evidence type="ECO:0000259" key="5">
    <source>
        <dbReference type="PROSITE" id="PS50932"/>
    </source>
</evidence>
<reference evidence="7" key="1">
    <citation type="submission" date="2016-10" db="EMBL/GenBank/DDBJ databases">
        <authorList>
            <person name="Varghese N."/>
            <person name="Submissions S."/>
        </authorList>
    </citation>
    <scope>NUCLEOTIDE SEQUENCE [LARGE SCALE GENOMIC DNA]</scope>
    <source>
        <strain evidence="7">OK042</strain>
    </source>
</reference>
<dbReference type="Proteomes" id="UP000198915">
    <property type="component" value="Unassembled WGS sequence"/>
</dbReference>
<sequence length="339" mass="37862">MKKVTIKDVAKHAGVSIGTVSKVLNDKGYVSSGIYSRVTEAISELNYQVNANARSLKASKTNKVGVIVQDISNPYMMSIAKTIEDKIRPSHYHMLVMSHNEDPHTERELLQLILEQRVDGLVLVPTSGNADMIQKVLDHKIPVILVDRKVEGITTDYIVDDNYYGSYESIAYLHSLGHRRIGVIYGTTNSSIGKERYEGAVDALKHFACSNDEALLVSGKFKAEDAYKATIELLFLPDPPTAIYCCNNTMTVGMLKAIQEQAWRFPEDISIISYGDVNQWELIQPPLTLMTQPLKRIGVEAAIILKNRLTMEEPFPPKQIVIKPELLVRASCARRSEGE</sequence>
<protein>
    <submittedName>
        <fullName evidence="6">Transcriptional regulator, LacI family</fullName>
    </submittedName>
</protein>
<dbReference type="PROSITE" id="PS00356">
    <property type="entry name" value="HTH_LACI_1"/>
    <property type="match status" value="1"/>
</dbReference>
<dbReference type="RefSeq" id="WP_092267197.1">
    <property type="nucleotide sequence ID" value="NZ_FORT01000003.1"/>
</dbReference>
<dbReference type="CDD" id="cd06267">
    <property type="entry name" value="PBP1_LacI_sugar_binding-like"/>
    <property type="match status" value="1"/>
</dbReference>
<dbReference type="STRING" id="1884381.SAMN05518846_103225"/>
<evidence type="ECO:0000256" key="3">
    <source>
        <dbReference type="ARBA" id="ARBA00023125"/>
    </source>
</evidence>
<evidence type="ECO:0000256" key="1">
    <source>
        <dbReference type="ARBA" id="ARBA00022491"/>
    </source>
</evidence>
<feature type="domain" description="HTH lacI-type" evidence="5">
    <location>
        <begin position="4"/>
        <end position="58"/>
    </location>
</feature>